<keyword evidence="2" id="KW-1185">Reference proteome</keyword>
<organism evidence="1 2">
    <name type="scientific">Rhodovulum steppense</name>
    <dbReference type="NCBI Taxonomy" id="540251"/>
    <lineage>
        <taxon>Bacteria</taxon>
        <taxon>Pseudomonadati</taxon>
        <taxon>Pseudomonadota</taxon>
        <taxon>Alphaproteobacteria</taxon>
        <taxon>Rhodobacterales</taxon>
        <taxon>Paracoccaceae</taxon>
        <taxon>Rhodovulum</taxon>
    </lineage>
</organism>
<dbReference type="Pfam" id="PF04390">
    <property type="entry name" value="LptE"/>
    <property type="match status" value="1"/>
</dbReference>
<dbReference type="OrthoDB" id="7629596at2"/>
<dbReference type="EMBL" id="SLVM01000002">
    <property type="protein sequence ID" value="TCM87482.1"/>
    <property type="molecule type" value="Genomic_DNA"/>
</dbReference>
<dbReference type="GO" id="GO:0043165">
    <property type="term" value="P:Gram-negative-bacterium-type cell outer membrane assembly"/>
    <property type="evidence" value="ECO:0007669"/>
    <property type="project" value="InterPro"/>
</dbReference>
<protein>
    <submittedName>
        <fullName evidence="1">LPS-assembly lipoprotein</fullName>
    </submittedName>
</protein>
<dbReference type="AlphaFoldDB" id="A0A4R1Z1J6"/>
<keyword evidence="1" id="KW-0449">Lipoprotein</keyword>
<proteinExistence type="predicted"/>
<dbReference type="Gene3D" id="3.30.160.150">
    <property type="entry name" value="Lipoprotein like domain"/>
    <property type="match status" value="1"/>
</dbReference>
<accession>A0A4R1Z1J6</accession>
<dbReference type="Proteomes" id="UP000295277">
    <property type="component" value="Unassembled WGS sequence"/>
</dbReference>
<dbReference type="InterPro" id="IPR007485">
    <property type="entry name" value="LPS_assembly_LptE"/>
</dbReference>
<sequence length="164" mass="17310">MSSSDRRTLVLGLAALALGGCGFRPAHGPDGVAGDLRGGIAINPPDTRNAFALVERLEDRLGRADAPVYRLGYRIGTSRKALGITGAQETTRYTIEGDLAFELYQIATGRLVQSGSVTAFSAYSATGSTVATLAAERDAERRLMVMLADQLVTRLIATAPGRAR</sequence>
<name>A0A4R1Z1J6_9RHOB</name>
<dbReference type="RefSeq" id="WP_132693258.1">
    <property type="nucleotide sequence ID" value="NZ_SLVM01000002.1"/>
</dbReference>
<reference evidence="1 2" key="1">
    <citation type="submission" date="2019-03" db="EMBL/GenBank/DDBJ databases">
        <title>Genomic Encyclopedia of Type Strains, Phase IV (KMG-IV): sequencing the most valuable type-strain genomes for metagenomic binning, comparative biology and taxonomic classification.</title>
        <authorList>
            <person name="Goeker M."/>
        </authorList>
    </citation>
    <scope>NUCLEOTIDE SEQUENCE [LARGE SCALE GENOMIC DNA]</scope>
    <source>
        <strain evidence="1 2">DSM 21153</strain>
    </source>
</reference>
<evidence type="ECO:0000313" key="2">
    <source>
        <dbReference type="Proteomes" id="UP000295277"/>
    </source>
</evidence>
<dbReference type="PROSITE" id="PS51257">
    <property type="entry name" value="PROKAR_LIPOPROTEIN"/>
    <property type="match status" value="1"/>
</dbReference>
<dbReference type="GO" id="GO:0019867">
    <property type="term" value="C:outer membrane"/>
    <property type="evidence" value="ECO:0007669"/>
    <property type="project" value="InterPro"/>
</dbReference>
<gene>
    <name evidence="1" type="ORF">EV216_10235</name>
</gene>
<comment type="caution">
    <text evidence="1">The sequence shown here is derived from an EMBL/GenBank/DDBJ whole genome shotgun (WGS) entry which is preliminary data.</text>
</comment>
<evidence type="ECO:0000313" key="1">
    <source>
        <dbReference type="EMBL" id="TCM87482.1"/>
    </source>
</evidence>